<dbReference type="InterPro" id="IPR013324">
    <property type="entry name" value="RNA_pol_sigma_r3/r4-like"/>
</dbReference>
<evidence type="ECO:0000259" key="1">
    <source>
        <dbReference type="Pfam" id="PF04542"/>
    </source>
</evidence>
<comment type="caution">
    <text evidence="3">The sequence shown here is derived from an EMBL/GenBank/DDBJ whole genome shotgun (WGS) entry which is preliminary data.</text>
</comment>
<dbReference type="InterPro" id="IPR007627">
    <property type="entry name" value="RNA_pol_sigma70_r2"/>
</dbReference>
<keyword evidence="4" id="KW-1185">Reference proteome</keyword>
<feature type="domain" description="RNA polymerase sigma-70 region 2" evidence="1">
    <location>
        <begin position="24"/>
        <end position="93"/>
    </location>
</feature>
<accession>A0ABU2ZUP3</accession>
<evidence type="ECO:0000259" key="2">
    <source>
        <dbReference type="Pfam" id="PF20239"/>
    </source>
</evidence>
<evidence type="ECO:0000313" key="3">
    <source>
        <dbReference type="EMBL" id="MDT0595976.1"/>
    </source>
</evidence>
<dbReference type="Pfam" id="PF20239">
    <property type="entry name" value="DUF6596"/>
    <property type="match status" value="1"/>
</dbReference>
<dbReference type="RefSeq" id="WP_311369490.1">
    <property type="nucleotide sequence ID" value="NZ_JAVRHX010000004.1"/>
</dbReference>
<evidence type="ECO:0000313" key="4">
    <source>
        <dbReference type="Proteomes" id="UP001253545"/>
    </source>
</evidence>
<dbReference type="InterPro" id="IPR013325">
    <property type="entry name" value="RNA_pol_sigma_r2"/>
</dbReference>
<reference evidence="3 4" key="1">
    <citation type="submission" date="2023-09" db="EMBL/GenBank/DDBJ databases">
        <authorList>
            <person name="Rey-Velasco X."/>
        </authorList>
    </citation>
    <scope>NUCLEOTIDE SEQUENCE [LARGE SCALE GENOMIC DNA]</scope>
    <source>
        <strain evidence="3 4">P117</strain>
    </source>
</reference>
<dbReference type="PANTHER" id="PTHR47756">
    <property type="entry name" value="BLL6612 PROTEIN-RELATED"/>
    <property type="match status" value="1"/>
</dbReference>
<dbReference type="PANTHER" id="PTHR47756:SF2">
    <property type="entry name" value="BLL6612 PROTEIN"/>
    <property type="match status" value="1"/>
</dbReference>
<proteinExistence type="predicted"/>
<sequence length="452" mass="50164">MRQSLESKAAGAATTPSEIIALCYKNEYPKLIATLLKLLGSHQFALAQDIVHDTFNKASTKWVDPAHVPTLPAAWLMTVAKRRAIDHLRQQSKFEHYPSSHDIEALDDAHNQVDDTYVDDSSLLLLNWIANSGLKPELLIPLLLKVVVGLNNEQVSRALVISVENARKRIYRATQLLQKSGICFESLYSDVCESGKGLKHDAGSNITSNTVAKDCVHKTLYLLFNEGLNGSLQAYEKQSSHDLLLVEALNLAKSVYQTPSLKSNESSALCAVILFGLARQSSRIDESGALIPINMQDRSLWKNRYLAAAVMYLTEALNEIDNGAMPSEYLYEALIANEHLRASDFVHTNWANICQHYQNWLVHTDSGMVKINYAIAMAHNGNIDKALGILASLSNDKQLAKTHHLPATMAFIYALANDLHTSNVFLLKAKQSGASDRELINLQKQIEQFSNN</sequence>
<protein>
    <submittedName>
        <fullName evidence="3">DUF6596 domain-containing protein</fullName>
    </submittedName>
</protein>
<feature type="domain" description="DUF6596" evidence="2">
    <location>
        <begin position="215"/>
        <end position="316"/>
    </location>
</feature>
<gene>
    <name evidence="3" type="ORF">RM552_14065</name>
</gene>
<dbReference type="InterPro" id="IPR046531">
    <property type="entry name" value="DUF6596"/>
</dbReference>
<dbReference type="SUPFAM" id="SSF88659">
    <property type="entry name" value="Sigma3 and sigma4 domains of RNA polymerase sigma factors"/>
    <property type="match status" value="1"/>
</dbReference>
<dbReference type="Pfam" id="PF04542">
    <property type="entry name" value="Sigma70_r2"/>
    <property type="match status" value="1"/>
</dbReference>
<dbReference type="EMBL" id="JAVRHX010000004">
    <property type="protein sequence ID" value="MDT0595976.1"/>
    <property type="molecule type" value="Genomic_DNA"/>
</dbReference>
<dbReference type="SUPFAM" id="SSF88946">
    <property type="entry name" value="Sigma2 domain of RNA polymerase sigma factors"/>
    <property type="match status" value="1"/>
</dbReference>
<organism evidence="3 4">
    <name type="scientific">Glaciecola petra</name>
    <dbReference type="NCBI Taxonomy" id="3075602"/>
    <lineage>
        <taxon>Bacteria</taxon>
        <taxon>Pseudomonadati</taxon>
        <taxon>Pseudomonadota</taxon>
        <taxon>Gammaproteobacteria</taxon>
        <taxon>Alteromonadales</taxon>
        <taxon>Alteromonadaceae</taxon>
        <taxon>Glaciecola</taxon>
    </lineage>
</organism>
<name>A0ABU2ZUP3_9ALTE</name>
<dbReference type="Gene3D" id="1.10.1740.10">
    <property type="match status" value="1"/>
</dbReference>
<dbReference type="Proteomes" id="UP001253545">
    <property type="component" value="Unassembled WGS sequence"/>
</dbReference>